<dbReference type="EMBL" id="KQ414582">
    <property type="protein sequence ID" value="KOC70875.1"/>
    <property type="molecule type" value="Genomic_DNA"/>
</dbReference>
<gene>
    <name evidence="2" type="ORF">WH47_02141</name>
</gene>
<sequence>MSSMENSKVLRVESRRNFTRASNEKKENERRVSFQIPRITPPRRLSEAWSVINANHGLSPIGLPGKSAMRTPQTPRGITAEPASKNYDPTGTRESLKLKTAGFGRFRYGTRKGQGERSASLKIQGGKALRSRKLKINCTTFGIKLEAYEKLKLAEVGHLELGRLRTLTMKAGGYRKSLTAWELDNAHSRQRAAALGSWERIRGMWLSVVRHT</sequence>
<name>A0A0L7RJ48_9HYME</name>
<evidence type="ECO:0000313" key="2">
    <source>
        <dbReference type="EMBL" id="KOC70875.1"/>
    </source>
</evidence>
<keyword evidence="3" id="KW-1185">Reference proteome</keyword>
<feature type="compositionally biased region" description="Basic and acidic residues" evidence="1">
    <location>
        <begin position="8"/>
        <end position="32"/>
    </location>
</feature>
<proteinExistence type="predicted"/>
<dbReference type="AlphaFoldDB" id="A0A0L7RJ48"/>
<organism evidence="2 3">
    <name type="scientific">Habropoda laboriosa</name>
    <dbReference type="NCBI Taxonomy" id="597456"/>
    <lineage>
        <taxon>Eukaryota</taxon>
        <taxon>Metazoa</taxon>
        <taxon>Ecdysozoa</taxon>
        <taxon>Arthropoda</taxon>
        <taxon>Hexapoda</taxon>
        <taxon>Insecta</taxon>
        <taxon>Pterygota</taxon>
        <taxon>Neoptera</taxon>
        <taxon>Endopterygota</taxon>
        <taxon>Hymenoptera</taxon>
        <taxon>Apocrita</taxon>
        <taxon>Aculeata</taxon>
        <taxon>Apoidea</taxon>
        <taxon>Anthophila</taxon>
        <taxon>Apidae</taxon>
        <taxon>Habropoda</taxon>
    </lineage>
</organism>
<dbReference type="Proteomes" id="UP000053825">
    <property type="component" value="Unassembled WGS sequence"/>
</dbReference>
<feature type="region of interest" description="Disordered" evidence="1">
    <location>
        <begin position="62"/>
        <end position="93"/>
    </location>
</feature>
<feature type="region of interest" description="Disordered" evidence="1">
    <location>
        <begin position="1"/>
        <end position="34"/>
    </location>
</feature>
<evidence type="ECO:0000313" key="3">
    <source>
        <dbReference type="Proteomes" id="UP000053825"/>
    </source>
</evidence>
<evidence type="ECO:0000256" key="1">
    <source>
        <dbReference type="SAM" id="MobiDB-lite"/>
    </source>
</evidence>
<reference evidence="2 3" key="1">
    <citation type="submission" date="2015-07" db="EMBL/GenBank/DDBJ databases">
        <title>The genome of Habropoda laboriosa.</title>
        <authorList>
            <person name="Pan H."/>
            <person name="Kapheim K."/>
        </authorList>
    </citation>
    <scope>NUCLEOTIDE SEQUENCE [LARGE SCALE GENOMIC DNA]</scope>
    <source>
        <strain evidence="2">0110345459</strain>
    </source>
</reference>
<accession>A0A0L7RJ48</accession>
<protein>
    <submittedName>
        <fullName evidence="2">Uncharacterized protein</fullName>
    </submittedName>
</protein>